<dbReference type="Proteomes" id="UP000473014">
    <property type="component" value="Unassembled WGS sequence"/>
</dbReference>
<dbReference type="CDD" id="cd00257">
    <property type="entry name" value="beta-trefoil_FSCN-like"/>
    <property type="match status" value="1"/>
</dbReference>
<keyword evidence="3" id="KW-1185">Reference proteome</keyword>
<dbReference type="AlphaFoldDB" id="A0A6G2BEK8"/>
<accession>A0A6G2BEK8</accession>
<dbReference type="OrthoDB" id="4321442at2"/>
<feature type="signal peptide" evidence="1">
    <location>
        <begin position="1"/>
        <end position="23"/>
    </location>
</feature>
<dbReference type="EMBL" id="WIXO01000001">
    <property type="protein sequence ID" value="MTE20717.1"/>
    <property type="molecule type" value="Genomic_DNA"/>
</dbReference>
<keyword evidence="1" id="KW-0732">Signal</keyword>
<dbReference type="InterPro" id="IPR008999">
    <property type="entry name" value="Actin-crosslinking"/>
</dbReference>
<reference evidence="2 3" key="1">
    <citation type="submission" date="2019-11" db="EMBL/GenBank/DDBJ databases">
        <authorList>
            <person name="Yuan L."/>
        </authorList>
    </citation>
    <scope>NUCLEOTIDE SEQUENCE [LARGE SCALE GENOMIC DNA]</scope>
    <source>
        <strain evidence="2 3">TRM43335</strain>
    </source>
</reference>
<name>A0A6G2BEK8_9ACTN</name>
<dbReference type="SUPFAM" id="SSF50405">
    <property type="entry name" value="Actin-crosslinking proteins"/>
    <property type="match status" value="1"/>
</dbReference>
<feature type="chain" id="PRO_5026071114" evidence="1">
    <location>
        <begin position="24"/>
        <end position="221"/>
    </location>
</feature>
<comment type="caution">
    <text evidence="2">The sequence shown here is derived from an EMBL/GenBank/DDBJ whole genome shotgun (WGS) entry which is preliminary data.</text>
</comment>
<evidence type="ECO:0000256" key="1">
    <source>
        <dbReference type="SAM" id="SignalP"/>
    </source>
</evidence>
<protein>
    <submittedName>
        <fullName evidence="2">Uncharacterized protein</fullName>
    </submittedName>
</protein>
<dbReference type="Gene3D" id="2.80.10.50">
    <property type="match status" value="1"/>
</dbReference>
<evidence type="ECO:0000313" key="2">
    <source>
        <dbReference type="EMBL" id="MTE20717.1"/>
    </source>
</evidence>
<evidence type="ECO:0000313" key="3">
    <source>
        <dbReference type="Proteomes" id="UP000473014"/>
    </source>
</evidence>
<organism evidence="2 3">
    <name type="scientific">Streptomyces taklimakanensis</name>
    <dbReference type="NCBI Taxonomy" id="2569853"/>
    <lineage>
        <taxon>Bacteria</taxon>
        <taxon>Bacillati</taxon>
        <taxon>Actinomycetota</taxon>
        <taxon>Actinomycetes</taxon>
        <taxon>Kitasatosporales</taxon>
        <taxon>Streptomycetaceae</taxon>
        <taxon>Streptomyces</taxon>
    </lineage>
</organism>
<gene>
    <name evidence="2" type="ORF">F0L17_16685</name>
</gene>
<dbReference type="RefSeq" id="WP_155071709.1">
    <property type="nucleotide sequence ID" value="NZ_WIXO01000001.1"/>
</dbReference>
<sequence length="221" mass="23645">MNSLLLTLGALLAASTLATPAAAADRPGDHPAPVPAGWERVDGPGLAAVTDGAAGGRNEGQTLSAAEEPTADEAELIAMRSVRNERFVATEVNYAAPNTGVLRARSTGVGGWESFAFEWDDVSESYALRSTANGLYVAVEKNFTGDSQYALRARSASAGGWERFDVYYNEGSDRWALQSRLNGLFVAMENNHTGPLQYVLRARSAEVGGSWEEFEFYGLES</sequence>
<proteinExistence type="predicted"/>